<keyword evidence="7 8" id="KW-0472">Membrane</keyword>
<evidence type="ECO:0000256" key="1">
    <source>
        <dbReference type="ARBA" id="ARBA00004651"/>
    </source>
</evidence>
<evidence type="ECO:0000313" key="9">
    <source>
        <dbReference type="EMBL" id="SNT18504.1"/>
    </source>
</evidence>
<feature type="transmembrane region" description="Helical" evidence="8">
    <location>
        <begin position="250"/>
        <end position="267"/>
    </location>
</feature>
<dbReference type="GO" id="GO:0016763">
    <property type="term" value="F:pentosyltransferase activity"/>
    <property type="evidence" value="ECO:0007669"/>
    <property type="project" value="TreeGrafter"/>
</dbReference>
<feature type="transmembrane region" description="Helical" evidence="8">
    <location>
        <begin position="222"/>
        <end position="238"/>
    </location>
</feature>
<dbReference type="InterPro" id="IPR050297">
    <property type="entry name" value="LipidA_mod_glycosyltrf_83"/>
</dbReference>
<evidence type="ECO:0000256" key="4">
    <source>
        <dbReference type="ARBA" id="ARBA00022679"/>
    </source>
</evidence>
<keyword evidence="3" id="KW-0328">Glycosyltransferase</keyword>
<evidence type="ECO:0000313" key="10">
    <source>
        <dbReference type="Proteomes" id="UP000198356"/>
    </source>
</evidence>
<evidence type="ECO:0000256" key="3">
    <source>
        <dbReference type="ARBA" id="ARBA00022676"/>
    </source>
</evidence>
<reference evidence="9 10" key="1">
    <citation type="submission" date="2017-06" db="EMBL/GenBank/DDBJ databases">
        <authorList>
            <person name="Kim H.J."/>
            <person name="Triplett B.A."/>
        </authorList>
    </citation>
    <scope>NUCLEOTIDE SEQUENCE [LARGE SCALE GENOMIC DNA]</scope>
    <source>
        <strain evidence="9 10">DSM 18704</strain>
    </source>
</reference>
<sequence>MALETQPMPARRPGRVSTRGRLMAGLIAGTTDAVRPASREETMPVGLAALALGFIALWISSIHGYMLMYGDAVAHLGTARRIVDSRNPGLQQLGGVWLPLPHLLMTPFIGRMEWWQTGMAGAWPSLLCYILGVMGFYRLCRRMMTGRWSLIATGFYATNPNLLYLATTAMTEPLFLALLIWIVLLTLECIAALKAGAEKLVARRFVFLGILNLFAVMTRYDGWILAAAVWLVLAIQLARSGQFSRYTRSFATFTLLTVAGPLAWFWYNQHYFHDWLDFMRGPYSAVAIDRKTSPPGSQHYWGWHHPFKALVFYTRTAQVDAVWWELGFAAMVAAVAGLYRTLRDKVEMGSLLLWLPLPFYVYSVSYGSVPIFIPQLYPHAYYNSRYGMEMLPALALFGVFAVEWLQERFNLAQPLVARLMPPLAMGFIALNAIGMIHATPLVLKEAMVNSITRMAFERSLADQLVALPPAVPILMQESDHIGALQQAGIPLRRTINETDWDSWSAALADPAGKAAFVIAFTDGPVAKAVKDHPGGLTETMVLCTQGQTCARIYKSDKYGK</sequence>
<dbReference type="PANTHER" id="PTHR33908">
    <property type="entry name" value="MANNOSYLTRANSFERASE YKCB-RELATED"/>
    <property type="match status" value="1"/>
</dbReference>
<keyword evidence="4" id="KW-0808">Transferase</keyword>
<evidence type="ECO:0000256" key="6">
    <source>
        <dbReference type="ARBA" id="ARBA00022989"/>
    </source>
</evidence>
<keyword evidence="10" id="KW-1185">Reference proteome</keyword>
<feature type="transmembrane region" description="Helical" evidence="8">
    <location>
        <begin position="321"/>
        <end position="339"/>
    </location>
</feature>
<evidence type="ECO:0000256" key="5">
    <source>
        <dbReference type="ARBA" id="ARBA00022692"/>
    </source>
</evidence>
<dbReference type="AlphaFoldDB" id="A0A239KMW2"/>
<dbReference type="GO" id="GO:0005886">
    <property type="term" value="C:plasma membrane"/>
    <property type="evidence" value="ECO:0007669"/>
    <property type="project" value="UniProtKB-SubCell"/>
</dbReference>
<evidence type="ECO:0000256" key="2">
    <source>
        <dbReference type="ARBA" id="ARBA00022475"/>
    </source>
</evidence>
<organism evidence="9 10">
    <name type="scientific">Granulicella rosea</name>
    <dbReference type="NCBI Taxonomy" id="474952"/>
    <lineage>
        <taxon>Bacteria</taxon>
        <taxon>Pseudomonadati</taxon>
        <taxon>Acidobacteriota</taxon>
        <taxon>Terriglobia</taxon>
        <taxon>Terriglobales</taxon>
        <taxon>Acidobacteriaceae</taxon>
        <taxon>Granulicella</taxon>
    </lineage>
</organism>
<feature type="transmembrane region" description="Helical" evidence="8">
    <location>
        <begin position="385"/>
        <end position="402"/>
    </location>
</feature>
<comment type="subcellular location">
    <subcellularLocation>
        <location evidence="1">Cell membrane</location>
        <topology evidence="1">Multi-pass membrane protein</topology>
    </subcellularLocation>
</comment>
<dbReference type="GO" id="GO:0009103">
    <property type="term" value="P:lipopolysaccharide biosynthetic process"/>
    <property type="evidence" value="ECO:0007669"/>
    <property type="project" value="UniProtKB-ARBA"/>
</dbReference>
<dbReference type="PANTHER" id="PTHR33908:SF3">
    <property type="entry name" value="UNDECAPRENYL PHOSPHATE-ALPHA-4-AMINO-4-DEOXY-L-ARABINOSE ARABINOSYL TRANSFERASE"/>
    <property type="match status" value="1"/>
</dbReference>
<dbReference type="GO" id="GO:0010041">
    <property type="term" value="P:response to iron(III) ion"/>
    <property type="evidence" value="ECO:0007669"/>
    <property type="project" value="TreeGrafter"/>
</dbReference>
<keyword evidence="2" id="KW-1003">Cell membrane</keyword>
<protein>
    <recommendedName>
        <fullName evidence="11">Dolichyl-phosphate-mannose-protein mannosyltransferase</fullName>
    </recommendedName>
</protein>
<feature type="transmembrane region" description="Helical" evidence="8">
    <location>
        <begin position="351"/>
        <end position="373"/>
    </location>
</feature>
<evidence type="ECO:0008006" key="11">
    <source>
        <dbReference type="Google" id="ProtNLM"/>
    </source>
</evidence>
<gene>
    <name evidence="9" type="ORF">SAMN05421770_10516</name>
</gene>
<name>A0A239KMW2_9BACT</name>
<feature type="transmembrane region" description="Helical" evidence="8">
    <location>
        <begin position="200"/>
        <end position="216"/>
    </location>
</feature>
<keyword evidence="6 8" id="KW-1133">Transmembrane helix</keyword>
<feature type="transmembrane region" description="Helical" evidence="8">
    <location>
        <begin position="114"/>
        <end position="136"/>
    </location>
</feature>
<evidence type="ECO:0000256" key="7">
    <source>
        <dbReference type="ARBA" id="ARBA00023136"/>
    </source>
</evidence>
<evidence type="ECO:0000256" key="8">
    <source>
        <dbReference type="SAM" id="Phobius"/>
    </source>
</evidence>
<feature type="transmembrane region" description="Helical" evidence="8">
    <location>
        <begin position="173"/>
        <end position="193"/>
    </location>
</feature>
<feature type="transmembrane region" description="Helical" evidence="8">
    <location>
        <begin position="45"/>
        <end position="66"/>
    </location>
</feature>
<accession>A0A239KMW2</accession>
<keyword evidence="5 8" id="KW-0812">Transmembrane</keyword>
<feature type="transmembrane region" description="Helical" evidence="8">
    <location>
        <begin position="148"/>
        <end position="167"/>
    </location>
</feature>
<feature type="transmembrane region" description="Helical" evidence="8">
    <location>
        <begin position="423"/>
        <end position="443"/>
    </location>
</feature>
<dbReference type="Proteomes" id="UP000198356">
    <property type="component" value="Unassembled WGS sequence"/>
</dbReference>
<dbReference type="EMBL" id="FZOU01000005">
    <property type="protein sequence ID" value="SNT18504.1"/>
    <property type="molecule type" value="Genomic_DNA"/>
</dbReference>
<proteinExistence type="predicted"/>